<gene>
    <name evidence="11" type="ORF">K489DRAFT_379260</name>
</gene>
<evidence type="ECO:0000313" key="11">
    <source>
        <dbReference type="RefSeq" id="XP_033460319.1"/>
    </source>
</evidence>
<dbReference type="RefSeq" id="XP_033460319.1">
    <property type="nucleotide sequence ID" value="XM_033604606.1"/>
</dbReference>
<feature type="domain" description="TOG" evidence="9">
    <location>
        <begin position="293"/>
        <end position="526"/>
    </location>
</feature>
<dbReference type="OrthoDB" id="46159at2759"/>
<evidence type="ECO:0000256" key="7">
    <source>
        <dbReference type="ARBA" id="ARBA00024889"/>
    </source>
</evidence>
<evidence type="ECO:0000256" key="5">
    <source>
        <dbReference type="ARBA" id="ARBA00022701"/>
    </source>
</evidence>
<feature type="region of interest" description="Disordered" evidence="8">
    <location>
        <begin position="1162"/>
        <end position="1190"/>
    </location>
</feature>
<dbReference type="GO" id="GO:0008017">
    <property type="term" value="F:microtubule binding"/>
    <property type="evidence" value="ECO:0007669"/>
    <property type="project" value="TreeGrafter"/>
</dbReference>
<proteinExistence type="inferred from homology"/>
<dbReference type="Pfam" id="PF12348">
    <property type="entry name" value="CLASP_N"/>
    <property type="match status" value="2"/>
</dbReference>
<feature type="domain" description="TOG" evidence="9">
    <location>
        <begin position="1"/>
        <end position="221"/>
    </location>
</feature>
<dbReference type="InterPro" id="IPR034085">
    <property type="entry name" value="TOG"/>
</dbReference>
<feature type="compositionally biased region" description="Polar residues" evidence="8">
    <location>
        <begin position="1065"/>
        <end position="1078"/>
    </location>
</feature>
<dbReference type="GO" id="GO:0090307">
    <property type="term" value="P:mitotic spindle assembly"/>
    <property type="evidence" value="ECO:0007669"/>
    <property type="project" value="TreeGrafter"/>
</dbReference>
<feature type="compositionally biased region" description="Polar residues" evidence="8">
    <location>
        <begin position="722"/>
        <end position="731"/>
    </location>
</feature>
<dbReference type="InterPro" id="IPR011989">
    <property type="entry name" value="ARM-like"/>
</dbReference>
<dbReference type="GO" id="GO:0060172">
    <property type="term" value="P:astral microtubule depolymerization"/>
    <property type="evidence" value="ECO:0007669"/>
    <property type="project" value="TreeGrafter"/>
</dbReference>
<reference evidence="11" key="3">
    <citation type="submission" date="2025-08" db="UniProtKB">
        <authorList>
            <consortium name="RefSeq"/>
        </authorList>
    </citation>
    <scope>IDENTIFICATION</scope>
    <source>
        <strain evidence="11">CBS 342.82</strain>
    </source>
</reference>
<feature type="compositionally biased region" description="Basic and acidic residues" evidence="8">
    <location>
        <begin position="554"/>
        <end position="571"/>
    </location>
</feature>
<dbReference type="GO" id="GO:1990023">
    <property type="term" value="C:mitotic spindle midzone"/>
    <property type="evidence" value="ECO:0007669"/>
    <property type="project" value="TreeGrafter"/>
</dbReference>
<evidence type="ECO:0000256" key="2">
    <source>
        <dbReference type="ARBA" id="ARBA00009549"/>
    </source>
</evidence>
<dbReference type="Proteomes" id="UP000504637">
    <property type="component" value="Unplaced"/>
</dbReference>
<dbReference type="GO" id="GO:0005881">
    <property type="term" value="C:cytoplasmic microtubule"/>
    <property type="evidence" value="ECO:0007669"/>
    <property type="project" value="TreeGrafter"/>
</dbReference>
<feature type="compositionally biased region" description="Polar residues" evidence="8">
    <location>
        <begin position="932"/>
        <end position="941"/>
    </location>
</feature>
<feature type="region of interest" description="Disordered" evidence="8">
    <location>
        <begin position="228"/>
        <end position="250"/>
    </location>
</feature>
<feature type="compositionally biased region" description="Low complexity" evidence="8">
    <location>
        <begin position="1166"/>
        <end position="1181"/>
    </location>
</feature>
<evidence type="ECO:0000313" key="10">
    <source>
        <dbReference type="Proteomes" id="UP000504637"/>
    </source>
</evidence>
<name>A0A6J3M5X3_9PEZI</name>
<dbReference type="GO" id="GO:0005815">
    <property type="term" value="C:microtubule organizing center"/>
    <property type="evidence" value="ECO:0007669"/>
    <property type="project" value="TreeGrafter"/>
</dbReference>
<feature type="compositionally biased region" description="Low complexity" evidence="8">
    <location>
        <begin position="541"/>
        <end position="553"/>
    </location>
</feature>
<feature type="compositionally biased region" description="Low complexity" evidence="8">
    <location>
        <begin position="1079"/>
        <end position="1090"/>
    </location>
</feature>
<evidence type="ECO:0000256" key="6">
    <source>
        <dbReference type="ARBA" id="ARBA00022776"/>
    </source>
</evidence>
<feature type="compositionally biased region" description="Low complexity" evidence="8">
    <location>
        <begin position="229"/>
        <end position="245"/>
    </location>
</feature>
<comment type="similarity">
    <text evidence="2">Belongs to the CLASP family.</text>
</comment>
<reference evidence="11" key="2">
    <citation type="submission" date="2020-04" db="EMBL/GenBank/DDBJ databases">
        <authorList>
            <consortium name="NCBI Genome Project"/>
        </authorList>
    </citation>
    <scope>NUCLEOTIDE SEQUENCE</scope>
    <source>
        <strain evidence="11">CBS 342.82</strain>
    </source>
</reference>
<comment type="subcellular location">
    <subcellularLocation>
        <location evidence="1">Cytoplasm</location>
        <location evidence="1">Cytoskeleton</location>
        <location evidence="1">Spindle</location>
    </subcellularLocation>
</comment>
<organism evidence="11">
    <name type="scientific">Dissoconium aciculare CBS 342.82</name>
    <dbReference type="NCBI Taxonomy" id="1314786"/>
    <lineage>
        <taxon>Eukaryota</taxon>
        <taxon>Fungi</taxon>
        <taxon>Dikarya</taxon>
        <taxon>Ascomycota</taxon>
        <taxon>Pezizomycotina</taxon>
        <taxon>Dothideomycetes</taxon>
        <taxon>Dothideomycetidae</taxon>
        <taxon>Mycosphaerellales</taxon>
        <taxon>Dissoconiaceae</taxon>
        <taxon>Dissoconium</taxon>
    </lineage>
</organism>
<evidence type="ECO:0000256" key="3">
    <source>
        <dbReference type="ARBA" id="ARBA00011375"/>
    </source>
</evidence>
<keyword evidence="10" id="KW-1185">Reference proteome</keyword>
<dbReference type="SUPFAM" id="SSF48371">
    <property type="entry name" value="ARM repeat"/>
    <property type="match status" value="1"/>
</dbReference>
<dbReference type="InterPro" id="IPR024395">
    <property type="entry name" value="CLASP_N_dom"/>
</dbReference>
<dbReference type="SMART" id="SM01349">
    <property type="entry name" value="TOG"/>
    <property type="match status" value="2"/>
</dbReference>
<feature type="compositionally biased region" description="Low complexity" evidence="8">
    <location>
        <begin position="599"/>
        <end position="626"/>
    </location>
</feature>
<feature type="compositionally biased region" description="Basic and acidic residues" evidence="8">
    <location>
        <begin position="918"/>
        <end position="928"/>
    </location>
</feature>
<evidence type="ECO:0000259" key="9">
    <source>
        <dbReference type="SMART" id="SM01349"/>
    </source>
</evidence>
<dbReference type="PANTHER" id="PTHR21567:SF9">
    <property type="entry name" value="CLIP-ASSOCIATING PROTEIN"/>
    <property type="match status" value="1"/>
</dbReference>
<dbReference type="InterPro" id="IPR016024">
    <property type="entry name" value="ARM-type_fold"/>
</dbReference>
<protein>
    <recommendedName>
        <fullName evidence="9">TOG domain-containing protein</fullName>
    </recommendedName>
</protein>
<dbReference type="GeneID" id="54362406"/>
<evidence type="ECO:0000256" key="8">
    <source>
        <dbReference type="SAM" id="MobiDB-lite"/>
    </source>
</evidence>
<dbReference type="GO" id="GO:0005876">
    <property type="term" value="C:spindle microtubule"/>
    <property type="evidence" value="ECO:0007669"/>
    <property type="project" value="TreeGrafter"/>
</dbReference>
<comment type="function">
    <text evidence="7">Microtubule binding protein that promotes the stabilization of dynamic microtubules. Required for mitotic spindle formation.</text>
</comment>
<feature type="region of interest" description="Disordered" evidence="8">
    <location>
        <begin position="897"/>
        <end position="945"/>
    </location>
</feature>
<evidence type="ECO:0000256" key="4">
    <source>
        <dbReference type="ARBA" id="ARBA00022618"/>
    </source>
</evidence>
<keyword evidence="6" id="KW-0131">Cell cycle</keyword>
<sequence>MEQQAVNLMSMLKRPTAPSETKVNLFNSLKSDIKHYRVPETAQSNIFDCIKLGITQQSSAALASSAFSTLGHLIKRLKIQDASGHAITQLSPRLFPAIHDRLGDLREPVRAAASQALIDLYPFCATEIEQLVCDEALPGTNPRTKETVMRWVVRMHQEENMPFKAYVSPMVARLADPDGAVQEAAKSVLIELFTDAPNGAKIDLKRQLKAHSIKHVIESSILTQIGSTAAAPRPAPAAAAGPSSAEDPDLDTEAVRAARAKAFAQAFTNSLNSEAAQPPPQEVVPMDPKYVQSLRELDDTFREMLPCFDGKEDEHNWQARDKSVTTVRCLLKGNAPTEFHHAFMSGVKSLLEGIIKTSSSLRTTMSSNGCQLVRELAVTLGPALDPHVEILLQSFIKMSAATKQIAAENGRSTTDHIFQNCTYHIRMMQHIWNAAQDKNIQVRQFVGDWLRTILKRQASYKQHFETSGSLDLAEKCIRKGLDDANPKVKENSRTTYWTFAKIWPEKADKIMASLEAKARAALEKDPHNPHASIHSSQTLAPPTARSSGASSRSTLREAIAEQRKAKAKQMERPNSAMADFTPAKMKSHSNLRNAARAPSNLSSVQSRNPSSSSTAADPAPGSGSAAKKGSALMSGPVRRPRRVEVQRPQTADPYASRRLLRPETPSIAGSPGSPSRSTGASKASIPTSSSTVRNRALGSPASSIARRSPVPTNHGHHYPDSRPSSKGSLTAQPDEDMTMVAPATSRFAATRGRDVPSPGQNRAGHAKTMSVDNGILAMAEDEGFTMVLPNIADSSTRQRSPLAYRSPMRAMFDDARERAERLSPEAQRAMDSAATRKSPSPAVVVHDHLNNNITHNGTSNGTPKNDEVQIYEDPFTDEEPASGDAAGRKVLGELPVNENVRLVSPTQSPISRPSPMDSPHRHSDRSDLPDDPTNTSASASHDQTEVLRNRRLIASGIERIRARTLDAHGFRRVQDLVKSPMDLWESGKKYDELMAVLHDYLQTFDRDAKLASLPPSKAAGLKAQALGAVRALLAIHRKYAHPWYSRTLLVLLACRATLPVNLNPISQSSPSANPPSDLTSSSPANSTASNNHHHYHLVISDLLRTADDIVAVAPPAPCLEAIQAWLPSSSSNSSKDSNGTSTSPRAIAMALTLLKNLLVASSSGKTSRPPTASSASTSTPPNNGGLEQGTASPLPADLLILLARSSARWLGASDAEVRKADVDLASELFEGWFAGGANGGGNFAGAGSLTPELFWREFRGVEESRLGLLTYYIAKRGKKAGTGTGNVAR</sequence>
<dbReference type="Gene3D" id="1.25.10.10">
    <property type="entry name" value="Leucine-rich Repeat Variant"/>
    <property type="match status" value="2"/>
</dbReference>
<keyword evidence="5" id="KW-0493">Microtubule</keyword>
<keyword evidence="4" id="KW-0132">Cell division</keyword>
<reference evidence="11" key="1">
    <citation type="submission" date="2020-01" db="EMBL/GenBank/DDBJ databases">
        <authorList>
            <consortium name="DOE Joint Genome Institute"/>
            <person name="Haridas S."/>
            <person name="Albert R."/>
            <person name="Binder M."/>
            <person name="Bloem J."/>
            <person name="Labutti K."/>
            <person name="Salamov A."/>
            <person name="Andreopoulos B."/>
            <person name="Baker S.E."/>
            <person name="Barry K."/>
            <person name="Bills G."/>
            <person name="Bluhm B.H."/>
            <person name="Cannon C."/>
            <person name="Castanera R."/>
            <person name="Culley D.E."/>
            <person name="Daum C."/>
            <person name="Ezra D."/>
            <person name="Gonzalez J.B."/>
            <person name="Henrissat B."/>
            <person name="Kuo A."/>
            <person name="Liang C."/>
            <person name="Lipzen A."/>
            <person name="Lutzoni F."/>
            <person name="Magnuson J."/>
            <person name="Mondo S."/>
            <person name="Nolan M."/>
            <person name="Ohm R."/>
            <person name="Pangilinan J."/>
            <person name="Park H.-J."/>
            <person name="Ramirez L."/>
            <person name="Alfaro M."/>
            <person name="Sun H."/>
            <person name="Tritt A."/>
            <person name="Yoshinaga Y."/>
            <person name="Zwiers L.-H."/>
            <person name="Turgeon B.G."/>
            <person name="Goodwin S.B."/>
            <person name="Spatafora J.W."/>
            <person name="Crous P.W."/>
            <person name="Grigoriev I.V."/>
        </authorList>
    </citation>
    <scope>NUCLEOTIDE SEQUENCE</scope>
    <source>
        <strain evidence="11">CBS 342.82</strain>
    </source>
</reference>
<dbReference type="PANTHER" id="PTHR21567">
    <property type="entry name" value="CLASP"/>
    <property type="match status" value="1"/>
</dbReference>
<dbReference type="GO" id="GO:0051301">
    <property type="term" value="P:cell division"/>
    <property type="evidence" value="ECO:0007669"/>
    <property type="project" value="UniProtKB-KW"/>
</dbReference>
<accession>A0A6J3M5X3</accession>
<feature type="region of interest" description="Disordered" evidence="8">
    <location>
        <begin position="1065"/>
        <end position="1090"/>
    </location>
</feature>
<evidence type="ECO:0000256" key="1">
    <source>
        <dbReference type="ARBA" id="ARBA00004186"/>
    </source>
</evidence>
<comment type="subunit">
    <text evidence="3">Interacts with microtubules.</text>
</comment>
<keyword evidence="6" id="KW-0498">Mitosis</keyword>
<feature type="region of interest" description="Disordered" evidence="8">
    <location>
        <begin position="523"/>
        <end position="735"/>
    </location>
</feature>
<feature type="compositionally biased region" description="Polar residues" evidence="8">
    <location>
        <begin position="672"/>
        <end position="693"/>
    </location>
</feature>